<evidence type="ECO:0000313" key="4">
    <source>
        <dbReference type="Proteomes" id="UP000027986"/>
    </source>
</evidence>
<dbReference type="PANTHER" id="PTHR35526:SF3">
    <property type="entry name" value="ANTI-SIGMA-F FACTOR RSBW"/>
    <property type="match status" value="1"/>
</dbReference>
<dbReference type="HOGENOM" id="CLU_090336_5_1_11"/>
<evidence type="ECO:0000256" key="1">
    <source>
        <dbReference type="ARBA" id="ARBA00022527"/>
    </source>
</evidence>
<sequence length="138" mass="15344">MSSDARVRTVRLDWTLESVPSIRRTIVDDLSDGEISDEVIGECEIVVSELVTNAIRHAKPLPDGSIRVHWKVRAPRVEIEVTDGGGEDIPMPKPKSEWVNSGRGLRIVRSLAHEWGVSDERNGRTVWASLGGPSRRRA</sequence>
<dbReference type="Pfam" id="PF13581">
    <property type="entry name" value="HATPase_c_2"/>
    <property type="match status" value="1"/>
</dbReference>
<accession>A0A075JCA5</accession>
<reference evidence="3 4" key="1">
    <citation type="submission" date="2014-07" db="EMBL/GenBank/DDBJ databases">
        <title>Genome Sequencing of Dermacoccus nishinomiyaensis.</title>
        <authorList>
            <person name="Hong K.W."/>
            <person name="Chan K.G."/>
        </authorList>
    </citation>
    <scope>NUCLEOTIDE SEQUENCE [LARGE SCALE GENOMIC DNA]</scope>
    <source>
        <strain evidence="3 4">M25</strain>
    </source>
</reference>
<dbReference type="KEGG" id="dni:HX89_01735"/>
<dbReference type="InterPro" id="IPR036890">
    <property type="entry name" value="HATPase_C_sf"/>
</dbReference>
<evidence type="ECO:0000313" key="3">
    <source>
        <dbReference type="EMBL" id="AIF39911.1"/>
    </source>
</evidence>
<proteinExistence type="predicted"/>
<dbReference type="eggNOG" id="COG3920">
    <property type="taxonomic scope" value="Bacteria"/>
</dbReference>
<dbReference type="AlphaFoldDB" id="A0A075JCA5"/>
<dbReference type="OrthoDB" id="3473090at2"/>
<gene>
    <name evidence="3" type="ORF">HX89_01735</name>
</gene>
<organism evidence="3 4">
    <name type="scientific">Dermacoccus nishinomiyaensis</name>
    <dbReference type="NCBI Taxonomy" id="1274"/>
    <lineage>
        <taxon>Bacteria</taxon>
        <taxon>Bacillati</taxon>
        <taxon>Actinomycetota</taxon>
        <taxon>Actinomycetes</taxon>
        <taxon>Micrococcales</taxon>
        <taxon>Dermacoccaceae</taxon>
        <taxon>Dermacoccus</taxon>
    </lineage>
</organism>
<name>A0A075JCA5_9MICO</name>
<dbReference type="EMBL" id="CP008889">
    <property type="protein sequence ID" value="AIF39911.1"/>
    <property type="molecule type" value="Genomic_DNA"/>
</dbReference>
<dbReference type="InterPro" id="IPR050267">
    <property type="entry name" value="Anti-sigma-factor_SerPK"/>
</dbReference>
<dbReference type="GO" id="GO:0004674">
    <property type="term" value="F:protein serine/threonine kinase activity"/>
    <property type="evidence" value="ECO:0007669"/>
    <property type="project" value="UniProtKB-KW"/>
</dbReference>
<dbReference type="Gene3D" id="3.30.565.10">
    <property type="entry name" value="Histidine kinase-like ATPase, C-terminal domain"/>
    <property type="match status" value="1"/>
</dbReference>
<keyword evidence="4" id="KW-1185">Reference proteome</keyword>
<protein>
    <submittedName>
        <fullName evidence="3">Regulatory protein</fullName>
    </submittedName>
</protein>
<dbReference type="CDD" id="cd16936">
    <property type="entry name" value="HATPase_RsbW-like"/>
    <property type="match status" value="1"/>
</dbReference>
<dbReference type="SUPFAM" id="SSF55874">
    <property type="entry name" value="ATPase domain of HSP90 chaperone/DNA topoisomerase II/histidine kinase"/>
    <property type="match status" value="1"/>
</dbReference>
<dbReference type="PANTHER" id="PTHR35526">
    <property type="entry name" value="ANTI-SIGMA-F FACTOR RSBW-RELATED"/>
    <property type="match status" value="1"/>
</dbReference>
<keyword evidence="1" id="KW-0723">Serine/threonine-protein kinase</keyword>
<dbReference type="GeneID" id="41839965"/>
<keyword evidence="1" id="KW-0808">Transferase</keyword>
<dbReference type="RefSeq" id="WP_038566536.1">
    <property type="nucleotide sequence ID" value="NZ_CP008889.1"/>
</dbReference>
<feature type="domain" description="Histidine kinase/HSP90-like ATPase" evidence="2">
    <location>
        <begin position="15"/>
        <end position="129"/>
    </location>
</feature>
<dbReference type="InterPro" id="IPR003594">
    <property type="entry name" value="HATPase_dom"/>
</dbReference>
<dbReference type="Proteomes" id="UP000027986">
    <property type="component" value="Chromosome"/>
</dbReference>
<keyword evidence="1" id="KW-0418">Kinase</keyword>
<evidence type="ECO:0000259" key="2">
    <source>
        <dbReference type="Pfam" id="PF13581"/>
    </source>
</evidence>